<comment type="caution">
    <text evidence="1">The sequence shown here is derived from an EMBL/GenBank/DDBJ whole genome shotgun (WGS) entry which is preliminary data.</text>
</comment>
<dbReference type="Pfam" id="PF04985">
    <property type="entry name" value="Phage_tube"/>
    <property type="match status" value="1"/>
</dbReference>
<proteinExistence type="predicted"/>
<gene>
    <name evidence="1" type="ORF">CP985_05585</name>
</gene>
<organism evidence="1 2">
    <name type="scientific">Malaciobacter mytili LMG 24559</name>
    <dbReference type="NCBI Taxonomy" id="1032238"/>
    <lineage>
        <taxon>Bacteria</taxon>
        <taxon>Pseudomonadati</taxon>
        <taxon>Campylobacterota</taxon>
        <taxon>Epsilonproteobacteria</taxon>
        <taxon>Campylobacterales</taxon>
        <taxon>Arcobacteraceae</taxon>
        <taxon>Malaciobacter</taxon>
    </lineage>
</organism>
<dbReference type="RefSeq" id="WP_114841254.1">
    <property type="nucleotide sequence ID" value="NZ_CP031219.1"/>
</dbReference>
<keyword evidence="2" id="KW-1185">Reference proteome</keyword>
<dbReference type="KEGG" id="amyt:AMYT_0786"/>
<dbReference type="InterPro" id="IPR006498">
    <property type="entry name" value="Tail_tube"/>
</dbReference>
<protein>
    <recommendedName>
        <fullName evidence="3">Phage tail tube protein FII</fullName>
    </recommendedName>
</protein>
<accession>A0AAX2AHI0</accession>
<reference evidence="1 2" key="1">
    <citation type="submission" date="2017-09" db="EMBL/GenBank/DDBJ databases">
        <title>Genomics of the genus Arcobacter.</title>
        <authorList>
            <person name="Perez-Cataluna A."/>
            <person name="Figueras M.J."/>
            <person name="Salas-Masso N."/>
        </authorList>
    </citation>
    <scope>NUCLEOTIDE SEQUENCE [LARGE SCALE GENOMIC DNA]</scope>
    <source>
        <strain evidence="1 2">CECT 7386</strain>
    </source>
</reference>
<evidence type="ECO:0008006" key="3">
    <source>
        <dbReference type="Google" id="ProtNLM"/>
    </source>
</evidence>
<dbReference type="Proteomes" id="UP000290092">
    <property type="component" value="Unassembled WGS sequence"/>
</dbReference>
<evidence type="ECO:0000313" key="2">
    <source>
        <dbReference type="Proteomes" id="UP000290092"/>
    </source>
</evidence>
<sequence>MKHRSTITGVNVIVDGIGNIGSCEFKQADVSFLELDQETGIGKRTVTTPLFESLDVEYKFQSIPANIYKEMAKLDEAKVTVKRTMKTGVSNDVEEWQCRGGMSIKYGNSKPGEFLDVTVTQKGLSTYYHELNDEVITNIDHDKGIGEHGGVDHAKHMRQSLQ</sequence>
<evidence type="ECO:0000313" key="1">
    <source>
        <dbReference type="EMBL" id="RXK16045.1"/>
    </source>
</evidence>
<name>A0AAX2AHI0_9BACT</name>
<dbReference type="EMBL" id="NXID01000016">
    <property type="protein sequence ID" value="RXK16045.1"/>
    <property type="molecule type" value="Genomic_DNA"/>
</dbReference>
<dbReference type="AlphaFoldDB" id="A0AAX2AHI0"/>